<proteinExistence type="predicted"/>
<dbReference type="RefSeq" id="WP_116036224.1">
    <property type="nucleotide sequence ID" value="NZ_JBHLVV010000092.1"/>
</dbReference>
<dbReference type="AlphaFoldDB" id="A0A3D9CS58"/>
<gene>
    <name evidence="1" type="ORF">DRF58_13515</name>
</gene>
<dbReference type="Proteomes" id="UP000256326">
    <property type="component" value="Unassembled WGS sequence"/>
</dbReference>
<name>A0A3D9CS58_9FLAO</name>
<protein>
    <submittedName>
        <fullName evidence="1">Uncharacterized protein</fullName>
    </submittedName>
</protein>
<sequence>MKKKIFLLILVLVISRFFLGIYKNDEFGGNHLFIKHRPTWHWYFYSPAGLSDKSIENLSPEDQIEQQYWDEFVSGKVELE</sequence>
<dbReference type="EMBL" id="QNUG01000032">
    <property type="protein sequence ID" value="REC68625.1"/>
    <property type="molecule type" value="Genomic_DNA"/>
</dbReference>
<comment type="caution">
    <text evidence="1">The sequence shown here is derived from an EMBL/GenBank/DDBJ whole genome shotgun (WGS) entry which is preliminary data.</text>
</comment>
<dbReference type="OrthoDB" id="1366541at2"/>
<accession>A0A3D9CS58</accession>
<reference evidence="1 2" key="1">
    <citation type="journal article" date="2006" name="Int. J. Syst. Evol. Microbiol.">
        <title>Chryseobacterium hispanicum sp. nov., isolated from the drinking water distribution system of Sevilla, Spain.</title>
        <authorList>
            <person name="Gallego V."/>
            <person name="Garcia M.T."/>
            <person name="Ventosa A."/>
        </authorList>
    </citation>
    <scope>NUCLEOTIDE SEQUENCE [LARGE SCALE GENOMIC DNA]</scope>
    <source>
        <strain evidence="1 2">KCTC 22104</strain>
    </source>
</reference>
<evidence type="ECO:0000313" key="1">
    <source>
        <dbReference type="EMBL" id="REC68625.1"/>
    </source>
</evidence>
<keyword evidence="2" id="KW-1185">Reference proteome</keyword>
<organism evidence="1 2">
    <name type="scientific">Epilithonimonas hispanica</name>
    <dbReference type="NCBI Taxonomy" id="358687"/>
    <lineage>
        <taxon>Bacteria</taxon>
        <taxon>Pseudomonadati</taxon>
        <taxon>Bacteroidota</taxon>
        <taxon>Flavobacteriia</taxon>
        <taxon>Flavobacteriales</taxon>
        <taxon>Weeksellaceae</taxon>
        <taxon>Chryseobacterium group</taxon>
        <taxon>Epilithonimonas</taxon>
    </lineage>
</organism>
<evidence type="ECO:0000313" key="2">
    <source>
        <dbReference type="Proteomes" id="UP000256326"/>
    </source>
</evidence>